<comment type="caution">
    <text evidence="1">The sequence shown here is derived from an EMBL/GenBank/DDBJ whole genome shotgun (WGS) entry which is preliminary data.</text>
</comment>
<keyword evidence="2" id="KW-1185">Reference proteome</keyword>
<name>A0A9X9M0F0_GULGU</name>
<dbReference type="Proteomes" id="UP000269945">
    <property type="component" value="Unassembled WGS sequence"/>
</dbReference>
<accession>A0A9X9M0F0</accession>
<dbReference type="AlphaFoldDB" id="A0A9X9M0F0"/>
<evidence type="ECO:0000313" key="2">
    <source>
        <dbReference type="Proteomes" id="UP000269945"/>
    </source>
</evidence>
<evidence type="ECO:0000313" key="1">
    <source>
        <dbReference type="EMBL" id="VCX10701.1"/>
    </source>
</evidence>
<gene>
    <name evidence="1" type="ORF">BN2614_LOCUS4</name>
</gene>
<protein>
    <submittedName>
        <fullName evidence="1">Uncharacterized protein</fullName>
    </submittedName>
</protein>
<proteinExistence type="predicted"/>
<organism evidence="1 2">
    <name type="scientific">Gulo gulo</name>
    <name type="common">Wolverine</name>
    <name type="synonym">Gluton</name>
    <dbReference type="NCBI Taxonomy" id="48420"/>
    <lineage>
        <taxon>Eukaryota</taxon>
        <taxon>Metazoa</taxon>
        <taxon>Chordata</taxon>
        <taxon>Craniata</taxon>
        <taxon>Vertebrata</taxon>
        <taxon>Euteleostomi</taxon>
        <taxon>Mammalia</taxon>
        <taxon>Eutheria</taxon>
        <taxon>Laurasiatheria</taxon>
        <taxon>Carnivora</taxon>
        <taxon>Caniformia</taxon>
        <taxon>Musteloidea</taxon>
        <taxon>Mustelidae</taxon>
        <taxon>Guloninae</taxon>
        <taxon>Gulo</taxon>
    </lineage>
</organism>
<sequence length="35" mass="3996">MSRSCSLSQDVSVPRKQQVHWKQCHLHIRTGGGTF</sequence>
<reference evidence="1 2" key="1">
    <citation type="submission" date="2018-10" db="EMBL/GenBank/DDBJ databases">
        <authorList>
            <person name="Ekblom R."/>
            <person name="Jareborg N."/>
        </authorList>
    </citation>
    <scope>NUCLEOTIDE SEQUENCE [LARGE SCALE GENOMIC DNA]</scope>
    <source>
        <tissue evidence="1">Muscle</tissue>
    </source>
</reference>
<dbReference type="EMBL" id="CYRY02034337">
    <property type="protein sequence ID" value="VCX10701.1"/>
    <property type="molecule type" value="Genomic_DNA"/>
</dbReference>